<dbReference type="EMBL" id="CP017754">
    <property type="protein sequence ID" value="AOZ06779.1"/>
    <property type="molecule type" value="Genomic_DNA"/>
</dbReference>
<accession>A0A1D9I3V4</accession>
<reference evidence="1 2" key="1">
    <citation type="submission" date="2016-10" db="EMBL/GenBank/DDBJ databases">
        <title>Complete genome sequences of three Cupriavidus strains isolated from various Malaysian environments.</title>
        <authorList>
            <person name="Abdullah A.A.-A."/>
            <person name="Shafie N.A.H."/>
            <person name="Lau N.S."/>
        </authorList>
    </citation>
    <scope>NUCLEOTIDE SEQUENCE [LARGE SCALE GENOMIC DNA]</scope>
    <source>
        <strain evidence="1 2">USMAA1020</strain>
    </source>
</reference>
<organism evidence="1 2">
    <name type="scientific">Cupriavidus malaysiensis</name>
    <dbReference type="NCBI Taxonomy" id="367825"/>
    <lineage>
        <taxon>Bacteria</taxon>
        <taxon>Pseudomonadati</taxon>
        <taxon>Pseudomonadota</taxon>
        <taxon>Betaproteobacteria</taxon>
        <taxon>Burkholderiales</taxon>
        <taxon>Burkholderiaceae</taxon>
        <taxon>Cupriavidus</taxon>
    </lineage>
</organism>
<evidence type="ECO:0000313" key="2">
    <source>
        <dbReference type="Proteomes" id="UP000177515"/>
    </source>
</evidence>
<name>A0A1D9I3V4_9BURK</name>
<dbReference type="Proteomes" id="UP000177515">
    <property type="component" value="Chromosome 1"/>
</dbReference>
<protein>
    <submittedName>
        <fullName evidence="1">Uncharacterized protein</fullName>
    </submittedName>
</protein>
<evidence type="ECO:0000313" key="1">
    <source>
        <dbReference type="EMBL" id="AOZ06779.1"/>
    </source>
</evidence>
<keyword evidence="2" id="KW-1185">Reference proteome</keyword>
<dbReference type="RefSeq" id="WP_071069954.1">
    <property type="nucleotide sequence ID" value="NZ_CP017754.1"/>
</dbReference>
<gene>
    <name evidence="1" type="ORF">BKK80_13835</name>
</gene>
<proteinExistence type="predicted"/>
<sequence length="70" mass="8121">MSPGPVVMVSVRIAWWALLYARCVYAFAYWHGLEPDGAKVDAVLQKGVRVRLVRRDPRGLWAWVRRIAHF</sequence>